<keyword evidence="1" id="KW-0001">2Fe-2S</keyword>
<evidence type="ECO:0000256" key="2">
    <source>
        <dbReference type="ARBA" id="ARBA00022723"/>
    </source>
</evidence>
<keyword evidence="8" id="KW-1185">Reference proteome</keyword>
<evidence type="ECO:0000256" key="3">
    <source>
        <dbReference type="ARBA" id="ARBA00023002"/>
    </source>
</evidence>
<dbReference type="SUPFAM" id="SSF55961">
    <property type="entry name" value="Bet v1-like"/>
    <property type="match status" value="1"/>
</dbReference>
<dbReference type="Pfam" id="PF19112">
    <property type="entry name" value="VanA_C"/>
    <property type="match status" value="1"/>
</dbReference>
<dbReference type="InterPro" id="IPR036922">
    <property type="entry name" value="Rieske_2Fe-2S_sf"/>
</dbReference>
<dbReference type="SUPFAM" id="SSF50022">
    <property type="entry name" value="ISP domain"/>
    <property type="match status" value="1"/>
</dbReference>
<evidence type="ECO:0000256" key="1">
    <source>
        <dbReference type="ARBA" id="ARBA00022714"/>
    </source>
</evidence>
<dbReference type="PROSITE" id="PS51296">
    <property type="entry name" value="RIESKE"/>
    <property type="match status" value="1"/>
</dbReference>
<name>A0AA52EHZ0_9PROT</name>
<dbReference type="PANTHER" id="PTHR21266:SF59">
    <property type="entry name" value="BLR4922 PROTEIN"/>
    <property type="match status" value="1"/>
</dbReference>
<gene>
    <name evidence="7" type="ORF">QGN29_03890</name>
</gene>
<keyword evidence="3 7" id="KW-0560">Oxidoreductase</keyword>
<dbReference type="GO" id="GO:0051213">
    <property type="term" value="F:dioxygenase activity"/>
    <property type="evidence" value="ECO:0007669"/>
    <property type="project" value="UniProtKB-KW"/>
</dbReference>
<evidence type="ECO:0000259" key="6">
    <source>
        <dbReference type="PROSITE" id="PS51296"/>
    </source>
</evidence>
<evidence type="ECO:0000313" key="8">
    <source>
        <dbReference type="Proteomes" id="UP001268683"/>
    </source>
</evidence>
<organism evidence="7 8">
    <name type="scientific">Temperatibacter marinus</name>
    <dbReference type="NCBI Taxonomy" id="1456591"/>
    <lineage>
        <taxon>Bacteria</taxon>
        <taxon>Pseudomonadati</taxon>
        <taxon>Pseudomonadota</taxon>
        <taxon>Alphaproteobacteria</taxon>
        <taxon>Kordiimonadales</taxon>
        <taxon>Temperatibacteraceae</taxon>
        <taxon>Temperatibacter</taxon>
    </lineage>
</organism>
<dbReference type="Proteomes" id="UP001268683">
    <property type="component" value="Chromosome"/>
</dbReference>
<dbReference type="GO" id="GO:0046872">
    <property type="term" value="F:metal ion binding"/>
    <property type="evidence" value="ECO:0007669"/>
    <property type="project" value="UniProtKB-KW"/>
</dbReference>
<keyword evidence="2" id="KW-0479">Metal-binding</keyword>
<evidence type="ECO:0000313" key="7">
    <source>
        <dbReference type="EMBL" id="WND03513.1"/>
    </source>
</evidence>
<accession>A0AA52EHZ0</accession>
<dbReference type="EMBL" id="CP123872">
    <property type="protein sequence ID" value="WND03513.1"/>
    <property type="molecule type" value="Genomic_DNA"/>
</dbReference>
<feature type="domain" description="Rieske" evidence="6">
    <location>
        <begin position="6"/>
        <end position="110"/>
    </location>
</feature>
<dbReference type="InterPro" id="IPR017941">
    <property type="entry name" value="Rieske_2Fe-2S"/>
</dbReference>
<dbReference type="Gene3D" id="2.102.10.10">
    <property type="entry name" value="Rieske [2Fe-2S] iron-sulphur domain"/>
    <property type="match status" value="1"/>
</dbReference>
<dbReference type="InterPro" id="IPR050584">
    <property type="entry name" value="Cholesterol_7-desaturase"/>
</dbReference>
<dbReference type="InterPro" id="IPR044043">
    <property type="entry name" value="VanA_C_cat"/>
</dbReference>
<dbReference type="KEGG" id="tmk:QGN29_03890"/>
<keyword evidence="4" id="KW-0408">Iron</keyword>
<dbReference type="Pfam" id="PF00355">
    <property type="entry name" value="Rieske"/>
    <property type="match status" value="1"/>
</dbReference>
<dbReference type="GO" id="GO:0051537">
    <property type="term" value="F:2 iron, 2 sulfur cluster binding"/>
    <property type="evidence" value="ECO:0007669"/>
    <property type="project" value="UniProtKB-KW"/>
</dbReference>
<dbReference type="AlphaFoldDB" id="A0AA52EHZ0"/>
<keyword evidence="7" id="KW-0223">Dioxygenase</keyword>
<protein>
    <submittedName>
        <fullName evidence="7">Aromatic ring-hydroxylating dioxygenase subunit alpha</fullName>
        <ecNumber evidence="7">1.14.13.-</ecNumber>
    </submittedName>
</protein>
<evidence type="ECO:0000256" key="4">
    <source>
        <dbReference type="ARBA" id="ARBA00023004"/>
    </source>
</evidence>
<reference evidence="7" key="1">
    <citation type="submission" date="2023-04" db="EMBL/GenBank/DDBJ databases">
        <title>Complete genome sequence of Temperatibacter marinus.</title>
        <authorList>
            <person name="Rong J.-C."/>
            <person name="Yi M.-L."/>
            <person name="Zhao Q."/>
        </authorList>
    </citation>
    <scope>NUCLEOTIDE SEQUENCE</scope>
    <source>
        <strain evidence="7">NBRC 110045</strain>
    </source>
</reference>
<dbReference type="Gene3D" id="3.90.380.10">
    <property type="entry name" value="Naphthalene 1,2-dioxygenase Alpha Subunit, Chain A, domain 1"/>
    <property type="match status" value="1"/>
</dbReference>
<evidence type="ECO:0000256" key="5">
    <source>
        <dbReference type="ARBA" id="ARBA00023014"/>
    </source>
</evidence>
<dbReference type="PANTHER" id="PTHR21266">
    <property type="entry name" value="IRON-SULFUR DOMAIN CONTAINING PROTEIN"/>
    <property type="match status" value="1"/>
</dbReference>
<dbReference type="EC" id="1.14.13.-" evidence="7"/>
<keyword evidence="5" id="KW-0411">Iron-sulfur</keyword>
<dbReference type="RefSeq" id="WP_310799366.1">
    <property type="nucleotide sequence ID" value="NZ_CP123872.1"/>
</dbReference>
<sequence>MLINMWYVAEEEANIKEDPVKVKILGQDLVVFRDGEGRVVCLSDICPHKGASLSGGVVRDGHVACPYHGWQFGHTGACLKIPAAGEDAKIPNRARVDSYPVEIRYGWVWVFLGDLPEEERPPIPEFPEYEFIGSDWGMVRGTWEWNANYERVLENGLDFGHAPYVHPAFGDPDEGEINHIDLEPHEWGARARHLYKPPRPKGLWASLRNKKAAASKGVEASPGYHVSGSMLRLEVNITASWKMIIFDVNIPVDENTTKTYFIAIRNFFKSAMWDFDARKRTYSIFEQDQVVVEKIRPEMVPEKLAEEMSVQCDVLMMDARKKFKALKKKGWEIDLETYYKEFKGKRACVIPSPARRENPKGWIIPTIPLLEASE</sequence>
<proteinExistence type="predicted"/>